<reference evidence="5 6" key="1">
    <citation type="submission" date="2018-05" db="EMBL/GenBank/DDBJ databases">
        <title>Kurthia sibirica genome sequence.</title>
        <authorList>
            <person name="Maclea K.S."/>
            <person name="Goen A.E."/>
        </authorList>
    </citation>
    <scope>NUCLEOTIDE SEQUENCE [LARGE SCALE GENOMIC DNA]</scope>
    <source>
        <strain evidence="5 6">ATCC 49154</strain>
    </source>
</reference>
<gene>
    <name evidence="5" type="primary">livF</name>
    <name evidence="5" type="ORF">DEX24_04585</name>
</gene>
<evidence type="ECO:0000313" key="6">
    <source>
        <dbReference type="Proteomes" id="UP000245938"/>
    </source>
</evidence>
<evidence type="ECO:0000256" key="1">
    <source>
        <dbReference type="ARBA" id="ARBA00005417"/>
    </source>
</evidence>
<dbReference type="Pfam" id="PF00005">
    <property type="entry name" value="ABC_tran"/>
    <property type="match status" value="1"/>
</dbReference>
<dbReference type="GO" id="GO:0016887">
    <property type="term" value="F:ATP hydrolysis activity"/>
    <property type="evidence" value="ECO:0007669"/>
    <property type="project" value="InterPro"/>
</dbReference>
<dbReference type="PANTHER" id="PTHR43820:SF4">
    <property type="entry name" value="HIGH-AFFINITY BRANCHED-CHAIN AMINO ACID TRANSPORT ATP-BINDING PROTEIN LIVF"/>
    <property type="match status" value="1"/>
</dbReference>
<evidence type="ECO:0000259" key="4">
    <source>
        <dbReference type="PROSITE" id="PS50893"/>
    </source>
</evidence>
<proteinExistence type="inferred from homology"/>
<accession>A0A2U3ANT5</accession>
<dbReference type="InterPro" id="IPR052156">
    <property type="entry name" value="BCAA_Transport_ATP-bd_LivF"/>
</dbReference>
<comment type="caution">
    <text evidence="5">The sequence shown here is derived from an EMBL/GenBank/DDBJ whole genome shotgun (WGS) entry which is preliminary data.</text>
</comment>
<dbReference type="PANTHER" id="PTHR43820">
    <property type="entry name" value="HIGH-AFFINITY BRANCHED-CHAIN AMINO ACID TRANSPORT ATP-BINDING PROTEIN LIVF"/>
    <property type="match status" value="1"/>
</dbReference>
<dbReference type="Gene3D" id="3.40.50.300">
    <property type="entry name" value="P-loop containing nucleotide triphosphate hydrolases"/>
    <property type="match status" value="1"/>
</dbReference>
<dbReference type="GO" id="GO:0005524">
    <property type="term" value="F:ATP binding"/>
    <property type="evidence" value="ECO:0007669"/>
    <property type="project" value="UniProtKB-KW"/>
</dbReference>
<keyword evidence="3" id="KW-0029">Amino-acid transport</keyword>
<dbReference type="CDD" id="cd03224">
    <property type="entry name" value="ABC_TM1139_LivF_branched"/>
    <property type="match status" value="1"/>
</dbReference>
<keyword evidence="6" id="KW-1185">Reference proteome</keyword>
<dbReference type="InterPro" id="IPR003439">
    <property type="entry name" value="ABC_transporter-like_ATP-bd"/>
</dbReference>
<evidence type="ECO:0000256" key="3">
    <source>
        <dbReference type="ARBA" id="ARBA00022970"/>
    </source>
</evidence>
<dbReference type="AlphaFoldDB" id="A0A2U3ANT5"/>
<name>A0A2U3ANT5_9BACL</name>
<dbReference type="OrthoDB" id="9776369at2"/>
<dbReference type="SUPFAM" id="SSF52540">
    <property type="entry name" value="P-loop containing nucleoside triphosphate hydrolases"/>
    <property type="match status" value="1"/>
</dbReference>
<dbReference type="PROSITE" id="PS50893">
    <property type="entry name" value="ABC_TRANSPORTER_2"/>
    <property type="match status" value="1"/>
</dbReference>
<dbReference type="InterPro" id="IPR027417">
    <property type="entry name" value="P-loop_NTPase"/>
</dbReference>
<keyword evidence="5" id="KW-0067">ATP-binding</keyword>
<sequence length="234" mass="25616">MLKVNNIDLQYGEVQVLWDVSLAVPEGSIVALLGANAAGKSSVINALSGLYKITKGSIMLFGKDLSKMEPNEIVDLGLVQVPEGRKLFNYMTIEENLLLGAYAKRARKNMKNNLEKVYTIFPMLREFKNHLAGEMSGGQQQMCAIGRGLMAEPKLLIIDELSLGLAPILIRDLLQNLISINKSGVTLLVVEQNVKQSLAIADYAFVLENGKCILHGEAAKLAEDPFLKKAYLGI</sequence>
<dbReference type="EMBL" id="QFVR01000004">
    <property type="protein sequence ID" value="PWI26208.1"/>
    <property type="molecule type" value="Genomic_DNA"/>
</dbReference>
<evidence type="ECO:0000256" key="2">
    <source>
        <dbReference type="ARBA" id="ARBA00022448"/>
    </source>
</evidence>
<keyword evidence="2" id="KW-0813">Transport</keyword>
<dbReference type="GO" id="GO:0015658">
    <property type="term" value="F:branched-chain amino acid transmembrane transporter activity"/>
    <property type="evidence" value="ECO:0007669"/>
    <property type="project" value="TreeGrafter"/>
</dbReference>
<protein>
    <submittedName>
        <fullName evidence="5">Branched-chain amino acid ABC transporter ATP-binding protein</fullName>
    </submittedName>
</protein>
<organism evidence="5 6">
    <name type="scientific">Kurthia sibirica</name>
    <dbReference type="NCBI Taxonomy" id="202750"/>
    <lineage>
        <taxon>Bacteria</taxon>
        <taxon>Bacillati</taxon>
        <taxon>Bacillota</taxon>
        <taxon>Bacilli</taxon>
        <taxon>Bacillales</taxon>
        <taxon>Caryophanaceae</taxon>
        <taxon>Kurthia</taxon>
    </lineage>
</organism>
<dbReference type="GO" id="GO:0015807">
    <property type="term" value="P:L-amino acid transport"/>
    <property type="evidence" value="ECO:0007669"/>
    <property type="project" value="TreeGrafter"/>
</dbReference>
<feature type="domain" description="ABC transporter" evidence="4">
    <location>
        <begin position="2"/>
        <end position="234"/>
    </location>
</feature>
<dbReference type="Proteomes" id="UP000245938">
    <property type="component" value="Unassembled WGS sequence"/>
</dbReference>
<comment type="similarity">
    <text evidence="1">Belongs to the ABC transporter superfamily.</text>
</comment>
<evidence type="ECO:0000313" key="5">
    <source>
        <dbReference type="EMBL" id="PWI26208.1"/>
    </source>
</evidence>
<keyword evidence="5" id="KW-0547">Nucleotide-binding</keyword>